<accession>A0A284VSU2</accession>
<evidence type="ECO:0000313" key="2">
    <source>
        <dbReference type="Proteomes" id="UP000218615"/>
    </source>
</evidence>
<dbReference type="Proteomes" id="UP000218615">
    <property type="component" value="Unassembled WGS sequence"/>
</dbReference>
<proteinExistence type="predicted"/>
<sequence>MTVFIEKAGVQRKLGSGSGSQGTVVEHMSAPKIVIHRTSTGAITADDDRASSLTERSLEEIEAAQRIYVDSGLEEPRRVRVRKGVFGGMVEAD</sequence>
<gene>
    <name evidence="1" type="ORF">MNV_660006</name>
</gene>
<name>A0A284VSU2_9EURY</name>
<dbReference type="RefSeq" id="WP_096206858.1">
    <property type="nucleotide sequence ID" value="NZ_FZMP01000214.1"/>
</dbReference>
<keyword evidence="2" id="KW-1185">Reference proteome</keyword>
<protein>
    <submittedName>
        <fullName evidence="1">Uncharacterized protein</fullName>
    </submittedName>
</protein>
<dbReference type="EMBL" id="FZMP01000214">
    <property type="protein sequence ID" value="SNQ62268.1"/>
    <property type="molecule type" value="Genomic_DNA"/>
</dbReference>
<evidence type="ECO:0000313" key="1">
    <source>
        <dbReference type="EMBL" id="SNQ62268.1"/>
    </source>
</evidence>
<organism evidence="1 2">
    <name type="scientific">Candidatus Methanoperedens nitratireducens</name>
    <dbReference type="NCBI Taxonomy" id="1392998"/>
    <lineage>
        <taxon>Archaea</taxon>
        <taxon>Methanobacteriati</taxon>
        <taxon>Methanobacteriota</taxon>
        <taxon>Stenosarchaea group</taxon>
        <taxon>Methanomicrobia</taxon>
        <taxon>Methanosarcinales</taxon>
        <taxon>ANME-2 cluster</taxon>
        <taxon>Candidatus Methanoperedentaceae</taxon>
        <taxon>Candidatus Methanoperedens</taxon>
    </lineage>
</organism>
<dbReference type="AlphaFoldDB" id="A0A284VSU2"/>
<reference evidence="2" key="1">
    <citation type="submission" date="2017-06" db="EMBL/GenBank/DDBJ databases">
        <authorList>
            <person name="Cremers G."/>
        </authorList>
    </citation>
    <scope>NUCLEOTIDE SEQUENCE [LARGE SCALE GENOMIC DNA]</scope>
</reference>